<keyword evidence="3" id="KW-1185">Reference proteome</keyword>
<keyword evidence="1" id="KW-0812">Transmembrane</keyword>
<keyword evidence="1" id="KW-0472">Membrane</keyword>
<dbReference type="EMBL" id="JAWDIS010000002">
    <property type="protein sequence ID" value="MDU0368066.1"/>
    <property type="molecule type" value="Genomic_DNA"/>
</dbReference>
<feature type="transmembrane region" description="Helical" evidence="1">
    <location>
        <begin position="393"/>
        <end position="416"/>
    </location>
</feature>
<feature type="transmembrane region" description="Helical" evidence="1">
    <location>
        <begin position="340"/>
        <end position="360"/>
    </location>
</feature>
<dbReference type="InterPro" id="IPR051533">
    <property type="entry name" value="WaaL-like"/>
</dbReference>
<organism evidence="2 3">
    <name type="scientific">Microbacterium galbum</name>
    <dbReference type="NCBI Taxonomy" id="3075994"/>
    <lineage>
        <taxon>Bacteria</taxon>
        <taxon>Bacillati</taxon>
        <taxon>Actinomycetota</taxon>
        <taxon>Actinomycetes</taxon>
        <taxon>Micrococcales</taxon>
        <taxon>Microbacteriaceae</taxon>
        <taxon>Microbacterium</taxon>
    </lineage>
</organism>
<feature type="transmembrane region" description="Helical" evidence="1">
    <location>
        <begin position="215"/>
        <end position="231"/>
    </location>
</feature>
<dbReference type="Proteomes" id="UP001263371">
    <property type="component" value="Unassembled WGS sequence"/>
</dbReference>
<evidence type="ECO:0000313" key="3">
    <source>
        <dbReference type="Proteomes" id="UP001263371"/>
    </source>
</evidence>
<name>A0ABU3T9N4_9MICO</name>
<feature type="transmembrane region" description="Helical" evidence="1">
    <location>
        <begin position="144"/>
        <end position="165"/>
    </location>
</feature>
<sequence length="446" mass="46381">MSTLTTPRAVPGGADFPKRGLADSLRARRLMVIVVGLYSLASPIVETLLGDRQHYVEGKTSTVAVAAALDDLGAVVVPAIAIAATFVVLLFWRVEGPPLLLAIAPGLMLAANEFVHGRSPTLGLLITSAVGALLVSVRVKMPDLAILGHVGAVVAGASILAFVVVPSKVLVSGGIGTFDKSLTGAPLLAGIFSHSNTFGMFLALSLPCAFLARRLLVRLLLVAVICAALVLSSSRTALAGAGAVLAVMLLARLLPRAAFLPVAVVGFLTSVFAVFWLPFTETDPDAYTYRGAIWIFDRGQLGGHGMFGLGAHWFADNYPLLRNVLSSAASHAHNLALTTMVQGGAVVALTGGVLIVAAFVSALRHPSARERAVGIAFVIGLLVIGATETPMELVGWSPLSASVLVPLVVVAGRPWIEREEEAFARSAAADAPVAPLTRAALRRRAR</sequence>
<dbReference type="PANTHER" id="PTHR37422">
    <property type="entry name" value="TEICHURONIC ACID BIOSYNTHESIS PROTEIN TUAE"/>
    <property type="match status" value="1"/>
</dbReference>
<gene>
    <name evidence="2" type="ORF">RWH45_12650</name>
</gene>
<proteinExistence type="predicted"/>
<protein>
    <recommendedName>
        <fullName evidence="4">O-antigen ligase family protein</fullName>
    </recommendedName>
</protein>
<keyword evidence="1" id="KW-1133">Transmembrane helix</keyword>
<evidence type="ECO:0000256" key="1">
    <source>
        <dbReference type="SAM" id="Phobius"/>
    </source>
</evidence>
<evidence type="ECO:0000313" key="2">
    <source>
        <dbReference type="EMBL" id="MDU0368066.1"/>
    </source>
</evidence>
<evidence type="ECO:0008006" key="4">
    <source>
        <dbReference type="Google" id="ProtNLM"/>
    </source>
</evidence>
<feature type="transmembrane region" description="Helical" evidence="1">
    <location>
        <begin position="72"/>
        <end position="92"/>
    </location>
</feature>
<feature type="transmembrane region" description="Helical" evidence="1">
    <location>
        <begin position="372"/>
        <end position="387"/>
    </location>
</feature>
<accession>A0ABU3T9N4</accession>
<feature type="transmembrane region" description="Helical" evidence="1">
    <location>
        <begin position="185"/>
        <end position="203"/>
    </location>
</feature>
<comment type="caution">
    <text evidence="2">The sequence shown here is derived from an EMBL/GenBank/DDBJ whole genome shotgun (WGS) entry which is preliminary data.</text>
</comment>
<dbReference type="RefSeq" id="WP_315995237.1">
    <property type="nucleotide sequence ID" value="NZ_JAWDIS010000002.1"/>
</dbReference>
<feature type="transmembrane region" description="Helical" evidence="1">
    <location>
        <begin position="237"/>
        <end position="254"/>
    </location>
</feature>
<dbReference type="PANTHER" id="PTHR37422:SF13">
    <property type="entry name" value="LIPOPOLYSACCHARIDE BIOSYNTHESIS PROTEIN PA4999-RELATED"/>
    <property type="match status" value="1"/>
</dbReference>
<feature type="transmembrane region" description="Helical" evidence="1">
    <location>
        <begin position="121"/>
        <end position="137"/>
    </location>
</feature>
<feature type="transmembrane region" description="Helical" evidence="1">
    <location>
        <begin position="259"/>
        <end position="279"/>
    </location>
</feature>
<reference evidence="2 3" key="1">
    <citation type="submission" date="2023-09" db="EMBL/GenBank/DDBJ databases">
        <title>Microbacterium fusihabitans sp. nov., Microbacterium phycihabitans sp. nov., and Microbacterium cervinum sp. nov., isolated from dried seaweeds of beach.</title>
        <authorList>
            <person name="Lee S.D."/>
        </authorList>
    </citation>
    <scope>NUCLEOTIDE SEQUENCE [LARGE SCALE GENOMIC DNA]</scope>
    <source>
        <strain evidence="2 3">KSW4-17</strain>
    </source>
</reference>